<organism evidence="1 2">
    <name type="scientific">Coemansia aciculifera</name>
    <dbReference type="NCBI Taxonomy" id="417176"/>
    <lineage>
        <taxon>Eukaryota</taxon>
        <taxon>Fungi</taxon>
        <taxon>Fungi incertae sedis</taxon>
        <taxon>Zoopagomycota</taxon>
        <taxon>Kickxellomycotina</taxon>
        <taxon>Kickxellomycetes</taxon>
        <taxon>Kickxellales</taxon>
        <taxon>Kickxellaceae</taxon>
        <taxon>Coemansia</taxon>
    </lineage>
</organism>
<protein>
    <submittedName>
        <fullName evidence="1">Uncharacterized protein</fullName>
    </submittedName>
</protein>
<dbReference type="Proteomes" id="UP001139981">
    <property type="component" value="Unassembled WGS sequence"/>
</dbReference>
<sequence>MTTITQPPAQVSFSANKFCGNRDTEDGEIRELVQRHLRPDCQAVCELATPNATAICDMATKLAKIIATDLEARFSQAARGKGDGNNPLSAYAKSVLPWTGYSKSTNTRSKVDTKSSDLDAEYIVPCYESLLLFVAHHVKAFVTQQAKAGHINPANCRLILPVTDESMETVCVNGVDDSKELVRTMCGMFPFDCTVSSQAAPAPHLLVASAEIVTSQDEFEEAVLRLTKETKAFYFTQHNRRFAWGLTVCRRNIRTYVFGDNGAWSSRDMDVASASGRRAFISLLVNWSLCSVDRLGFDPSICCAFDSDSGRPYFEIDVHEKNASTGKVASRTYFSARCVGVAAANLTGRHARYFAASDSFETMDNPTVMIKDMWMPMTNRDHPGETGDERSILDVLNAAFDSDSEFDNKFPQLVSTGPVYLCRGDEFVEDTTATALAGLLLDSKHATTAASSSNARGPSGRHHIRTVMNWAGDTVSAANNANQVVIAIADAMTALSAAHKKCNIVHGNISDRAILFQVTTGGVKGALAEFDYATYANCSAHAAHRDLPELTMFQSIRSLESAAAPRSPLDDW</sequence>
<name>A0ACC1M552_9FUNG</name>
<evidence type="ECO:0000313" key="1">
    <source>
        <dbReference type="EMBL" id="KAJ2895798.1"/>
    </source>
</evidence>
<accession>A0ACC1M552</accession>
<proteinExistence type="predicted"/>
<reference evidence="1" key="1">
    <citation type="submission" date="2022-07" db="EMBL/GenBank/DDBJ databases">
        <title>Phylogenomic reconstructions and comparative analyses of Kickxellomycotina fungi.</title>
        <authorList>
            <person name="Reynolds N.K."/>
            <person name="Stajich J.E."/>
            <person name="Barry K."/>
            <person name="Grigoriev I.V."/>
            <person name="Crous P."/>
            <person name="Smith M.E."/>
        </authorList>
    </citation>
    <scope>NUCLEOTIDE SEQUENCE</scope>
    <source>
        <strain evidence="1">CBS 190363</strain>
    </source>
</reference>
<gene>
    <name evidence="1" type="ORF">IWW38_002203</name>
</gene>
<dbReference type="EMBL" id="JANBVB010000254">
    <property type="protein sequence ID" value="KAJ2895798.1"/>
    <property type="molecule type" value="Genomic_DNA"/>
</dbReference>
<comment type="caution">
    <text evidence="1">The sequence shown here is derived from an EMBL/GenBank/DDBJ whole genome shotgun (WGS) entry which is preliminary data.</text>
</comment>
<evidence type="ECO:0000313" key="2">
    <source>
        <dbReference type="Proteomes" id="UP001139981"/>
    </source>
</evidence>
<keyword evidence="2" id="KW-1185">Reference proteome</keyword>